<accession>A0A6G6XJ97</accession>
<proteinExistence type="predicted"/>
<dbReference type="EMBL" id="MN908687">
    <property type="protein sequence ID" value="QIG58172.1"/>
    <property type="molecule type" value="Genomic_DNA"/>
</dbReference>
<dbReference type="KEGG" id="vg:64766502"/>
<keyword evidence="2" id="KW-1185">Reference proteome</keyword>
<name>A0A6G6XJ97_9CAUD</name>
<sequence length="58" mass="6730">MAAVLHKGHRHILPMQGMELDPGHRLSQSCLCGVRLRVHADWHEDHSHVIHTYTHTEF</sequence>
<dbReference type="RefSeq" id="YP_010059270.1">
    <property type="nucleotide sequence ID" value="NC_054725.1"/>
</dbReference>
<evidence type="ECO:0000313" key="1">
    <source>
        <dbReference type="EMBL" id="QIG58172.1"/>
    </source>
</evidence>
<reference evidence="1 2" key="1">
    <citation type="submission" date="2020-01" db="EMBL/GenBank/DDBJ databases">
        <authorList>
            <person name="Alvaro L.E."/>
            <person name="Baker K.N."/>
            <person name="Baxter I.S."/>
            <person name="Brown M.R."/>
            <person name="Driscoll K.D."/>
            <person name="Elrubaie J.M."/>
            <person name="Feith S.L."/>
            <person name="Indihar D.F."/>
            <person name="Knoch V.T."/>
            <person name="Koirtyohann K.M."/>
            <person name="Kratz M.A."/>
            <person name="Lear A.H."/>
            <person name="Lindblom K.E."/>
            <person name="Marcus E.R."/>
            <person name="Murphy M.E."/>
            <person name="Sensor R."/>
            <person name="Sherman S.J."/>
            <person name="Swift V.R."/>
            <person name="White K.E."/>
            <person name="Wills S.J."/>
            <person name="Gatt S.M."/>
            <person name="Lohbauer S.A."/>
            <person name="Power T.R."/>
            <person name="Rosales K.A."/>
            <person name="Sisson B.M."/>
            <person name="Isern S."/>
            <person name="Michael S.F."/>
            <person name="Sunnen C.N."/>
            <person name="Garlena R.A."/>
            <person name="Russell D.A."/>
            <person name="Pope W.H."/>
            <person name="Jacobs-Sera D."/>
            <person name="Hatfull G.F."/>
        </authorList>
    </citation>
    <scope>NUCLEOTIDE SEQUENCE [LARGE SCALE GENOMIC DNA]</scope>
</reference>
<dbReference type="Proteomes" id="UP000503093">
    <property type="component" value="Segment"/>
</dbReference>
<protein>
    <submittedName>
        <fullName evidence="1">Uncharacterized protein</fullName>
    </submittedName>
</protein>
<organism evidence="1 2">
    <name type="scientific">Gordonia phage Skog</name>
    <dbReference type="NCBI Taxonomy" id="2704033"/>
    <lineage>
        <taxon>Viruses</taxon>
        <taxon>Duplodnaviria</taxon>
        <taxon>Heunggongvirae</taxon>
        <taxon>Uroviricota</taxon>
        <taxon>Caudoviricetes</taxon>
        <taxon>Skogvirus</taxon>
        <taxon>Skogvirus Skog</taxon>
    </lineage>
</organism>
<dbReference type="GeneID" id="64766502"/>
<evidence type="ECO:0000313" key="2">
    <source>
        <dbReference type="Proteomes" id="UP000503093"/>
    </source>
</evidence>
<gene>
    <name evidence="1" type="primary">20</name>
    <name evidence="1" type="ORF">SEA_SKOG_20</name>
</gene>